<dbReference type="EMBL" id="JACHVC010000013">
    <property type="protein sequence ID" value="MBC2608054.1"/>
    <property type="molecule type" value="Genomic_DNA"/>
</dbReference>
<name>A0A7X1B9A4_9BACT</name>
<keyword evidence="1" id="KW-0812">Transmembrane</keyword>
<feature type="transmembrane region" description="Helical" evidence="1">
    <location>
        <begin position="185"/>
        <end position="202"/>
    </location>
</feature>
<feature type="transmembrane region" description="Helical" evidence="1">
    <location>
        <begin position="110"/>
        <end position="136"/>
    </location>
</feature>
<keyword evidence="1" id="KW-1133">Transmembrane helix</keyword>
<feature type="transmembrane region" description="Helical" evidence="1">
    <location>
        <begin position="214"/>
        <end position="235"/>
    </location>
</feature>
<feature type="transmembrane region" description="Helical" evidence="1">
    <location>
        <begin position="156"/>
        <end position="179"/>
    </location>
</feature>
<proteinExistence type="predicted"/>
<dbReference type="AlphaFoldDB" id="A0A7X1B9A4"/>
<evidence type="ECO:0000313" key="2">
    <source>
        <dbReference type="EMBL" id="MBC2608054.1"/>
    </source>
</evidence>
<feature type="transmembrane region" description="Helical" evidence="1">
    <location>
        <begin position="40"/>
        <end position="59"/>
    </location>
</feature>
<reference evidence="2 3" key="1">
    <citation type="submission" date="2020-07" db="EMBL/GenBank/DDBJ databases">
        <authorList>
            <person name="Feng X."/>
        </authorList>
    </citation>
    <scope>NUCLEOTIDE SEQUENCE [LARGE SCALE GENOMIC DNA]</scope>
    <source>
        <strain evidence="2 3">JCM23202</strain>
    </source>
</reference>
<sequence length="238" mass="24770">MSLLSVLTICFMAGFAMPVGAFLARIEKIQPDWLENEFRHSVISFGGGALLSAVALVLVPDGIEKLDVSASLVCFFLGAIGVLVLDIFLSKRESDAGQLVAMLTDFVPESIALGAAFSVGSSSGGVLALMIALQNLPEGFNAYRELRSGTQIQPRVALASFVGMAFLGPLAGLVGYFILSEQPQALAAIEMGAAGAILYLVFKDIAPKANLEKSWAPPFGAVVGFALGLTGHILAHGG</sequence>
<gene>
    <name evidence="2" type="ORF">H5P27_18515</name>
</gene>
<accession>A0A7X1B9A4</accession>
<evidence type="ECO:0000256" key="1">
    <source>
        <dbReference type="SAM" id="Phobius"/>
    </source>
</evidence>
<keyword evidence="1" id="KW-0472">Membrane</keyword>
<evidence type="ECO:0000313" key="3">
    <source>
        <dbReference type="Proteomes" id="UP000526501"/>
    </source>
</evidence>
<dbReference type="Proteomes" id="UP000526501">
    <property type="component" value="Unassembled WGS sequence"/>
</dbReference>
<dbReference type="RefSeq" id="WP_185661909.1">
    <property type="nucleotide sequence ID" value="NZ_CAWPOO010000013.1"/>
</dbReference>
<feature type="transmembrane region" description="Helical" evidence="1">
    <location>
        <begin position="71"/>
        <end position="90"/>
    </location>
</feature>
<keyword evidence="3" id="KW-1185">Reference proteome</keyword>
<protein>
    <submittedName>
        <fullName evidence="2">Divalent cation transporter</fullName>
    </submittedName>
</protein>
<organism evidence="2 3">
    <name type="scientific">Pelagicoccus albus</name>
    <dbReference type="NCBI Taxonomy" id="415222"/>
    <lineage>
        <taxon>Bacteria</taxon>
        <taxon>Pseudomonadati</taxon>
        <taxon>Verrucomicrobiota</taxon>
        <taxon>Opitutia</taxon>
        <taxon>Puniceicoccales</taxon>
        <taxon>Pelagicoccaceae</taxon>
        <taxon>Pelagicoccus</taxon>
    </lineage>
</organism>
<comment type="caution">
    <text evidence="2">The sequence shown here is derived from an EMBL/GenBank/DDBJ whole genome shotgun (WGS) entry which is preliminary data.</text>
</comment>